<feature type="domain" description="FAT" evidence="6">
    <location>
        <begin position="203"/>
        <end position="885"/>
    </location>
</feature>
<dbReference type="InterPro" id="IPR000403">
    <property type="entry name" value="PI3/4_kinase_cat_dom"/>
</dbReference>
<dbReference type="PROSITE" id="PS51190">
    <property type="entry name" value="FATC"/>
    <property type="match status" value="1"/>
</dbReference>
<dbReference type="SUPFAM" id="SSF47212">
    <property type="entry name" value="FKBP12-rapamycin-binding domain of FKBP-rapamycin-associated protein (FRAP)"/>
    <property type="match status" value="1"/>
</dbReference>
<comment type="similarity">
    <text evidence="1">Belongs to the PI3/PI4-kinase family.</text>
</comment>
<dbReference type="PANTHER" id="PTHR11139">
    <property type="entry name" value="ATAXIA TELANGIECTASIA MUTATED ATM -RELATED"/>
    <property type="match status" value="1"/>
</dbReference>
<dbReference type="GO" id="GO:0016242">
    <property type="term" value="P:negative regulation of macroautophagy"/>
    <property type="evidence" value="ECO:0007669"/>
    <property type="project" value="TreeGrafter"/>
</dbReference>
<feature type="non-terminal residue" evidence="8">
    <location>
        <position position="1474"/>
    </location>
</feature>
<gene>
    <name evidence="8" type="ORF">KIPB_001571</name>
</gene>
<dbReference type="GO" id="GO:0005634">
    <property type="term" value="C:nucleus"/>
    <property type="evidence" value="ECO:0007669"/>
    <property type="project" value="TreeGrafter"/>
</dbReference>
<dbReference type="EMBL" id="BDIP01000229">
    <property type="protein sequence ID" value="GIQ80732.1"/>
    <property type="molecule type" value="Genomic_DNA"/>
</dbReference>
<comment type="catalytic activity">
    <reaction evidence="3">
        <text>L-seryl-[protein] + ATP = O-phospho-L-seryl-[protein] + ADP + H(+)</text>
        <dbReference type="Rhea" id="RHEA:17989"/>
        <dbReference type="Rhea" id="RHEA-COMP:9863"/>
        <dbReference type="Rhea" id="RHEA-COMP:11604"/>
        <dbReference type="ChEBI" id="CHEBI:15378"/>
        <dbReference type="ChEBI" id="CHEBI:29999"/>
        <dbReference type="ChEBI" id="CHEBI:30616"/>
        <dbReference type="ChEBI" id="CHEBI:83421"/>
        <dbReference type="ChEBI" id="CHEBI:456216"/>
        <dbReference type="EC" id="2.7.11.1"/>
    </reaction>
</comment>
<dbReference type="InterPro" id="IPR011009">
    <property type="entry name" value="Kinase-like_dom_sf"/>
</dbReference>
<evidence type="ECO:0000313" key="8">
    <source>
        <dbReference type="EMBL" id="GIQ80732.1"/>
    </source>
</evidence>
<dbReference type="Pfam" id="PF02260">
    <property type="entry name" value="FATC"/>
    <property type="match status" value="1"/>
</dbReference>
<evidence type="ECO:0000256" key="1">
    <source>
        <dbReference type="ARBA" id="ARBA00011031"/>
    </source>
</evidence>
<dbReference type="SMART" id="SM01343">
    <property type="entry name" value="FATC"/>
    <property type="match status" value="1"/>
</dbReference>
<feature type="compositionally biased region" description="Basic and acidic residues" evidence="4">
    <location>
        <begin position="107"/>
        <end position="131"/>
    </location>
</feature>
<keyword evidence="2" id="KW-0677">Repeat</keyword>
<feature type="compositionally biased region" description="Basic and acidic residues" evidence="4">
    <location>
        <begin position="647"/>
        <end position="665"/>
    </location>
</feature>
<dbReference type="InterPro" id="IPR036940">
    <property type="entry name" value="PI3/4_kinase_cat_sf"/>
</dbReference>
<dbReference type="Proteomes" id="UP000265618">
    <property type="component" value="Unassembled WGS sequence"/>
</dbReference>
<feature type="domain" description="PI3K/PI4K catalytic" evidence="5">
    <location>
        <begin position="1107"/>
        <end position="1439"/>
    </location>
</feature>
<comment type="caution">
    <text evidence="8">The sequence shown here is derived from an EMBL/GenBank/DDBJ whole genome shotgun (WGS) entry which is preliminary data.</text>
</comment>
<evidence type="ECO:0000259" key="6">
    <source>
        <dbReference type="PROSITE" id="PS51189"/>
    </source>
</evidence>
<dbReference type="PROSITE" id="PS51189">
    <property type="entry name" value="FAT"/>
    <property type="match status" value="1"/>
</dbReference>
<dbReference type="Pfam" id="PF08771">
    <property type="entry name" value="FRB_dom"/>
    <property type="match status" value="1"/>
</dbReference>
<dbReference type="Pfam" id="PF02259">
    <property type="entry name" value="FAT"/>
    <property type="match status" value="1"/>
</dbReference>
<reference evidence="8 9" key="1">
    <citation type="journal article" date="2018" name="PLoS ONE">
        <title>The draft genome of Kipferlia bialata reveals reductive genome evolution in fornicate parasites.</title>
        <authorList>
            <person name="Tanifuji G."/>
            <person name="Takabayashi S."/>
            <person name="Kume K."/>
            <person name="Takagi M."/>
            <person name="Nakayama T."/>
            <person name="Kamikawa R."/>
            <person name="Inagaki Y."/>
            <person name="Hashimoto T."/>
        </authorList>
    </citation>
    <scope>NUCLEOTIDE SEQUENCE [LARGE SCALE GENOMIC DNA]</scope>
    <source>
        <strain evidence="8">NY0173</strain>
    </source>
</reference>
<sequence>CHAYAKAIRHREDLVKSEDITSTAQDVIPLVSLYRRVGHHGAAQGLLLRAKELFGKDLAETQQFKLDGGVLAAVEEWEEALPYFEKSSPFGSSVPLSVGHLDVREDLSTPRVSQRERDTERERDRDRDRHQRGGRVTAAVRGQLRCLFELGRWSEFLPFLDKCDSLSSHGISGFPLSLGGTVIRSRRDRGERERERERLAESRLERAELQAIKTEVALAVAESAVLTGRHELLTDERVLQHLPTTSLKGLQLLASASVVKRDFVNAKKLIDKARSILDGVLVPLVSESYGRAYPGLVTAQSLGQLEETILYLQIPPSVLGNTHKKHLRETWTRRLAAAEPEHSVWREILGVRSLALKPQEDVPTILRYVEICRLSGSTEMALRYTLSLMGLSSNPLDRYDLAVRRSSRSESDLLMMPPMYDYSMFSAGPDFPGSASARRFPDMDFRDENPTRIMIVDRERERERETRVRETVDSPPGRSNALSWYRALPTLPMDVPEFAIAVTEVLWDTATSPLDKLKAFATCLKISTLPGLREDGVDTGVGVGTTSTDSSRVSVSDKDRRCAVVSRVLVILASWYNVLTQPLHTNMMNSRPMTLPSHSSTHAAKQTVSSSSLSLSTSLSPAAEEDPVYHYKQDAYMEADQIYSPSLREKEREREQERDRGRGCGDTDEAMAAAKGVVELVDDVCGPLRNPVFHPSQKHYDRLSSWYQEAALFTQDWAFVKRAHASVDAAVLDIHSSLLKEDLPHVLCRDHSDALPLSPIDTGLRPSIASLTALERSVEHRARSAIRGLRDTLLLDPSSDSTLPAVLQLLGVWFGYGERDSVSAAVADCIRALPQSTWLPVIPQIIAHLDDDKRGVRSLVSELLYSVGVQFPGAVTYSLGVVARKDRAEIPSLLSPSYAYDRERERERERAGMHPETHEVDPMRERERERPSLSLEEMHSPGVLVLARLRAIHPALVDQVLLIGHELIRISFLLPELWHDEIDQLQHQFSKTWNLKSERLRSLDHLYGNLENASTPDEVHFFQRFGSRLLNARELLLQYLRTQDRTHASAAMQLYLELQPEMKEYRSGIQNSTMQLGRVSPVLAESVGLCAPLPGSTGIHPVTVYAFSATLKVMHGIHRPRKISLIGSDGMRYVYCLKMGEDTRLDERVQQALGLVNSALSADYFARRRSLMAVTYPVIPLSPICGLLHWVPDSDTISDIISDIRTKFQPHRLSNGEFYDPAILNAYMGPVSRGGTAPLGYDQWPLPFRMEAFQQMQVQQKKFSSELAIVLWLRSHSSEAWLKHRVAFSHSVAVMSCVGYILGLGDRHPRNIMLQRRSGNIVHIDYGDSFERTMHRSVHPERVPFRMTRIITDALEPGGTWGTFRLAGEATLRVMRKNRDSLTVVLEAFLHDPLTEWNINIVPKHVNVELLTPAQLQMMRVSAVLDRVRAKLTGDDFPRLGTGLSVSKQLQRLIRSATSIENLCQAWVGWSAWV</sequence>
<dbReference type="GO" id="GO:0005737">
    <property type="term" value="C:cytoplasm"/>
    <property type="evidence" value="ECO:0007669"/>
    <property type="project" value="TreeGrafter"/>
</dbReference>
<dbReference type="InterPro" id="IPR003151">
    <property type="entry name" value="PIK-rel_kinase_FAT"/>
</dbReference>
<keyword evidence="9" id="KW-1185">Reference proteome</keyword>
<keyword evidence="8" id="KW-0418">Kinase</keyword>
<dbReference type="Gene3D" id="1.10.1070.11">
    <property type="entry name" value="Phosphatidylinositol 3-/4-kinase, catalytic domain"/>
    <property type="match status" value="1"/>
</dbReference>
<evidence type="ECO:0000256" key="4">
    <source>
        <dbReference type="SAM" id="MobiDB-lite"/>
    </source>
</evidence>
<feature type="compositionally biased region" description="Low complexity" evidence="4">
    <location>
        <begin position="609"/>
        <end position="619"/>
    </location>
</feature>
<protein>
    <submittedName>
        <fullName evidence="8">Serine/threonine-protein kinase TOR</fullName>
    </submittedName>
</protein>
<evidence type="ECO:0000259" key="7">
    <source>
        <dbReference type="PROSITE" id="PS51190"/>
    </source>
</evidence>
<evidence type="ECO:0000259" key="5">
    <source>
        <dbReference type="PROSITE" id="PS50290"/>
    </source>
</evidence>
<dbReference type="InterPro" id="IPR003152">
    <property type="entry name" value="FATC_dom"/>
</dbReference>
<keyword evidence="8" id="KW-0808">Transferase</keyword>
<dbReference type="InterPro" id="IPR050517">
    <property type="entry name" value="DDR_Repair_Kinase"/>
</dbReference>
<feature type="region of interest" description="Disordered" evidence="4">
    <location>
        <begin position="642"/>
        <end position="667"/>
    </location>
</feature>
<dbReference type="InterPro" id="IPR009076">
    <property type="entry name" value="FRB_dom"/>
</dbReference>
<dbReference type="GO" id="GO:0044877">
    <property type="term" value="F:protein-containing complex binding"/>
    <property type="evidence" value="ECO:0007669"/>
    <property type="project" value="InterPro"/>
</dbReference>
<evidence type="ECO:0000313" key="9">
    <source>
        <dbReference type="Proteomes" id="UP000265618"/>
    </source>
</evidence>
<name>A0A9K3CQ80_9EUKA</name>
<dbReference type="PROSITE" id="PS50290">
    <property type="entry name" value="PI3_4_KINASE_3"/>
    <property type="match status" value="1"/>
</dbReference>
<dbReference type="Gene3D" id="3.30.1010.10">
    <property type="entry name" value="Phosphatidylinositol 3-kinase Catalytic Subunit, Chain A, domain 4"/>
    <property type="match status" value="1"/>
</dbReference>
<dbReference type="GO" id="GO:0031932">
    <property type="term" value="C:TORC2 complex"/>
    <property type="evidence" value="ECO:0007669"/>
    <property type="project" value="TreeGrafter"/>
</dbReference>
<dbReference type="PANTHER" id="PTHR11139:SF9">
    <property type="entry name" value="SERINE_THREONINE-PROTEIN KINASE MTOR"/>
    <property type="match status" value="1"/>
</dbReference>
<accession>A0A9K3CQ80</accession>
<dbReference type="SUPFAM" id="SSF56112">
    <property type="entry name" value="Protein kinase-like (PK-like)"/>
    <property type="match status" value="1"/>
</dbReference>
<feature type="region of interest" description="Disordered" evidence="4">
    <location>
        <begin position="590"/>
        <end position="619"/>
    </location>
</feature>
<dbReference type="Pfam" id="PF00454">
    <property type="entry name" value="PI3_PI4_kinase"/>
    <property type="match status" value="1"/>
</dbReference>
<dbReference type="OrthoDB" id="381190at2759"/>
<organism evidence="8 9">
    <name type="scientific">Kipferlia bialata</name>
    <dbReference type="NCBI Taxonomy" id="797122"/>
    <lineage>
        <taxon>Eukaryota</taxon>
        <taxon>Metamonada</taxon>
        <taxon>Carpediemonas-like organisms</taxon>
        <taxon>Kipferlia</taxon>
    </lineage>
</organism>
<dbReference type="SMART" id="SM00146">
    <property type="entry name" value="PI3Kc"/>
    <property type="match status" value="1"/>
</dbReference>
<dbReference type="GO" id="GO:0031929">
    <property type="term" value="P:TOR signaling"/>
    <property type="evidence" value="ECO:0007669"/>
    <property type="project" value="TreeGrafter"/>
</dbReference>
<feature type="compositionally biased region" description="Polar residues" evidence="4">
    <location>
        <begin position="590"/>
        <end position="608"/>
    </location>
</feature>
<feature type="region of interest" description="Disordered" evidence="4">
    <location>
        <begin position="107"/>
        <end position="134"/>
    </location>
</feature>
<proteinExistence type="inferred from homology"/>
<feature type="domain" description="FATC" evidence="7">
    <location>
        <begin position="1442"/>
        <end position="1474"/>
    </location>
</feature>
<evidence type="ECO:0000256" key="2">
    <source>
        <dbReference type="ARBA" id="ARBA00022737"/>
    </source>
</evidence>
<dbReference type="InterPro" id="IPR036738">
    <property type="entry name" value="FRB_sf"/>
</dbReference>
<dbReference type="GO" id="GO:0031931">
    <property type="term" value="C:TORC1 complex"/>
    <property type="evidence" value="ECO:0007669"/>
    <property type="project" value="TreeGrafter"/>
</dbReference>
<dbReference type="GO" id="GO:0004674">
    <property type="term" value="F:protein serine/threonine kinase activity"/>
    <property type="evidence" value="ECO:0007669"/>
    <property type="project" value="UniProtKB-EC"/>
</dbReference>
<feature type="region of interest" description="Disordered" evidence="4">
    <location>
        <begin position="904"/>
        <end position="934"/>
    </location>
</feature>
<dbReference type="SMART" id="SM01345">
    <property type="entry name" value="Rapamycin_bind"/>
    <property type="match status" value="1"/>
</dbReference>
<evidence type="ECO:0000256" key="3">
    <source>
        <dbReference type="ARBA" id="ARBA00048679"/>
    </source>
</evidence>
<dbReference type="InterPro" id="IPR014009">
    <property type="entry name" value="PIK_FAT"/>
</dbReference>